<dbReference type="PANTHER" id="PTHR14136">
    <property type="entry name" value="BTB_POZ DOMAIN-CONTAINING PROTEIN KCTD9"/>
    <property type="match status" value="1"/>
</dbReference>
<dbReference type="PANTHER" id="PTHR14136:SF17">
    <property type="entry name" value="BTB_POZ DOMAIN-CONTAINING PROTEIN KCTD9"/>
    <property type="match status" value="1"/>
</dbReference>
<name>X1J1I6_9ZZZZ</name>
<dbReference type="SUPFAM" id="SSF141571">
    <property type="entry name" value="Pentapeptide repeat-like"/>
    <property type="match status" value="1"/>
</dbReference>
<keyword evidence="1" id="KW-0812">Transmembrane</keyword>
<keyword evidence="1" id="KW-0472">Membrane</keyword>
<feature type="transmembrane region" description="Helical" evidence="1">
    <location>
        <begin position="21"/>
        <end position="44"/>
    </location>
</feature>
<sequence>LWFFKTIDRNIKHIYNDIGRTLLTAVRLIIAILFLLVLASTILVRAGHLETGFVDKTLWDWLELVGIPVIVVVIAGWFGLTARRAGQRAEEQRERDTDRAREATLRAYLDDMTRLVLEHKLQDSKEGSAERAVAQAQTFMALETLDGRRKGVLLQFLKRSQLINRDKPIISLDLADLTYANLSSADLSHTELYGVNLRYADLRYANLCASDLGRAVLTDTDLRSSNLQGSVLRDANLHGSDLRETKVTKEQLDSAKDLSDALLPDRVEM</sequence>
<dbReference type="Gene3D" id="2.160.20.80">
    <property type="entry name" value="E3 ubiquitin-protein ligase SopA"/>
    <property type="match status" value="1"/>
</dbReference>
<proteinExistence type="predicted"/>
<reference evidence="2" key="1">
    <citation type="journal article" date="2014" name="Front. Microbiol.">
        <title>High frequency of phylogenetically diverse reductive dehalogenase-homologous genes in deep subseafloor sedimentary metagenomes.</title>
        <authorList>
            <person name="Kawai M."/>
            <person name="Futagami T."/>
            <person name="Toyoda A."/>
            <person name="Takaki Y."/>
            <person name="Nishi S."/>
            <person name="Hori S."/>
            <person name="Arai W."/>
            <person name="Tsubouchi T."/>
            <person name="Morono Y."/>
            <person name="Uchiyama I."/>
            <person name="Ito T."/>
            <person name="Fujiyama A."/>
            <person name="Inagaki F."/>
            <person name="Takami H."/>
        </authorList>
    </citation>
    <scope>NUCLEOTIDE SEQUENCE</scope>
    <source>
        <strain evidence="2">Expedition CK06-06</strain>
    </source>
</reference>
<feature type="non-terminal residue" evidence="2">
    <location>
        <position position="1"/>
    </location>
</feature>
<organism evidence="2">
    <name type="scientific">marine sediment metagenome</name>
    <dbReference type="NCBI Taxonomy" id="412755"/>
    <lineage>
        <taxon>unclassified sequences</taxon>
        <taxon>metagenomes</taxon>
        <taxon>ecological metagenomes</taxon>
    </lineage>
</organism>
<dbReference type="AlphaFoldDB" id="X1J1I6"/>
<dbReference type="Pfam" id="PF00805">
    <property type="entry name" value="Pentapeptide"/>
    <property type="match status" value="1"/>
</dbReference>
<dbReference type="InterPro" id="IPR051082">
    <property type="entry name" value="Pentapeptide-BTB/POZ_domain"/>
</dbReference>
<feature type="transmembrane region" description="Helical" evidence="1">
    <location>
        <begin position="64"/>
        <end position="82"/>
    </location>
</feature>
<feature type="non-terminal residue" evidence="2">
    <location>
        <position position="269"/>
    </location>
</feature>
<protein>
    <recommendedName>
        <fullName evidence="3">Pentapeptide repeat-containing protein</fullName>
    </recommendedName>
</protein>
<comment type="caution">
    <text evidence="2">The sequence shown here is derived from an EMBL/GenBank/DDBJ whole genome shotgun (WGS) entry which is preliminary data.</text>
</comment>
<evidence type="ECO:0000256" key="1">
    <source>
        <dbReference type="SAM" id="Phobius"/>
    </source>
</evidence>
<accession>X1J1I6</accession>
<keyword evidence="1" id="KW-1133">Transmembrane helix</keyword>
<evidence type="ECO:0000313" key="2">
    <source>
        <dbReference type="EMBL" id="GAH75375.1"/>
    </source>
</evidence>
<dbReference type="InterPro" id="IPR001646">
    <property type="entry name" value="5peptide_repeat"/>
</dbReference>
<dbReference type="EMBL" id="BARU01027591">
    <property type="protein sequence ID" value="GAH75375.1"/>
    <property type="molecule type" value="Genomic_DNA"/>
</dbReference>
<gene>
    <name evidence="2" type="ORF">S03H2_44156</name>
</gene>
<evidence type="ECO:0008006" key="3">
    <source>
        <dbReference type="Google" id="ProtNLM"/>
    </source>
</evidence>